<comment type="caution">
    <text evidence="9">The sequence shown here is derived from an EMBL/GenBank/DDBJ whole genome shotgun (WGS) entry which is preliminary data.</text>
</comment>
<dbReference type="Proteomes" id="UP000547973">
    <property type="component" value="Unassembled WGS sequence"/>
</dbReference>
<evidence type="ECO:0000256" key="5">
    <source>
        <dbReference type="ARBA" id="ARBA00023211"/>
    </source>
</evidence>
<comment type="cofactor">
    <cofactor evidence="6">
        <name>Mg(2+)</name>
        <dbReference type="ChEBI" id="CHEBI:18420"/>
    </cofactor>
    <cofactor evidence="6">
        <name>Mn(2+)</name>
        <dbReference type="ChEBI" id="CHEBI:29035"/>
    </cofactor>
</comment>
<accession>A0A7Z0CL02</accession>
<comment type="pathway">
    <text evidence="6">Quinol/quinone metabolism; menaquinone biosynthesis.</text>
</comment>
<name>A0A7Z0CL02_9MICO</name>
<dbReference type="EC" id="2.2.1.9" evidence="6"/>
<evidence type="ECO:0000256" key="1">
    <source>
        <dbReference type="ARBA" id="ARBA00022679"/>
    </source>
</evidence>
<sequence>MIHPAAAFARELVAALSAHGVGDFVLCPGSRSGPLAHALAEASAETPPVGAPHVNLHVRIDERSAAFLALGIARARALDGKPRPVALVTTSGTAVGNLLPAVMEAHHSGIPLILLTADRPSELRGIGANQTTDQEGIFGQFVRWEAEATTPEKNGRSGRATLIAARAVHWALGVPDREDMASAPGPVHLNVEFRDPLGPDAGPWPLVDPEKATLLDRTRSRLRGITLTSRGLPSAERGIVIAGDGAGDVARKVAEAHGWPLLAEPTSGARSGDNALCRYVAMLTTHEGQELAAKVNQVVVIGRPTLSRPVQRLIDNAPMLFVAAHGARWREAPRHAERVLPVVPDEWLAPGKVDTAWLASWRSACEEVIKSDDSASDDSWDASAVARAFVQSLSATDVAMLGASGPIRMVDAVAPAWPVDQVPTLVANRGLAGIDGTTSTAMGLALGLGQPVSVLLGDVTFLHDVGGLLIGPEERRPNVRFVVVNDGGGTIFTNLEHAHAPAEVMRRVFITPHGVDFSALAMAYGARHVHASSRGALAEILSKPIDGIEVVEALV</sequence>
<proteinExistence type="inferred from homology"/>
<protein>
    <recommendedName>
        <fullName evidence="6">2-succinyl-5-enolpyruvyl-6-hydroxy-3-cyclohexene-1-carboxylate synthase</fullName>
        <shortName evidence="6">SEPHCHC synthase</shortName>
        <ecNumber evidence="6">2.2.1.9</ecNumber>
    </recommendedName>
    <alternativeName>
        <fullName evidence="6">Menaquinone biosynthesis protein MenD</fullName>
    </alternativeName>
</protein>
<dbReference type="Pfam" id="PF02775">
    <property type="entry name" value="TPP_enzyme_C"/>
    <property type="match status" value="1"/>
</dbReference>
<evidence type="ECO:0000256" key="2">
    <source>
        <dbReference type="ARBA" id="ARBA00022723"/>
    </source>
</evidence>
<keyword evidence="1 6" id="KW-0808">Transferase</keyword>
<evidence type="ECO:0000256" key="6">
    <source>
        <dbReference type="HAMAP-Rule" id="MF_01659"/>
    </source>
</evidence>
<keyword evidence="10" id="KW-1185">Reference proteome</keyword>
<evidence type="ECO:0000256" key="3">
    <source>
        <dbReference type="ARBA" id="ARBA00022842"/>
    </source>
</evidence>
<dbReference type="Gene3D" id="3.40.50.1220">
    <property type="entry name" value="TPP-binding domain"/>
    <property type="match status" value="1"/>
</dbReference>
<comment type="subunit">
    <text evidence="6">Homodimer.</text>
</comment>
<keyword evidence="3 6" id="KW-0460">Magnesium</keyword>
<feature type="domain" description="Thiamine pyrophosphate enzyme TPP-binding" evidence="7">
    <location>
        <begin position="417"/>
        <end position="545"/>
    </location>
</feature>
<evidence type="ECO:0000259" key="8">
    <source>
        <dbReference type="Pfam" id="PF02776"/>
    </source>
</evidence>
<dbReference type="CDD" id="cd07037">
    <property type="entry name" value="TPP_PYR_MenD"/>
    <property type="match status" value="1"/>
</dbReference>
<dbReference type="OrthoDB" id="9791859at2"/>
<dbReference type="InterPro" id="IPR029061">
    <property type="entry name" value="THDP-binding"/>
</dbReference>
<dbReference type="GO" id="GO:0009234">
    <property type="term" value="P:menaquinone biosynthetic process"/>
    <property type="evidence" value="ECO:0007669"/>
    <property type="project" value="UniProtKB-UniRule"/>
</dbReference>
<comment type="cofactor">
    <cofactor evidence="6">
        <name>thiamine diphosphate</name>
        <dbReference type="ChEBI" id="CHEBI:58937"/>
    </cofactor>
    <text evidence="6">Binds 1 thiamine pyrophosphate per subunit.</text>
</comment>
<dbReference type="HAMAP" id="MF_01659">
    <property type="entry name" value="MenD"/>
    <property type="match status" value="1"/>
</dbReference>
<dbReference type="UniPathway" id="UPA00079"/>
<dbReference type="RefSeq" id="WP_062074213.1">
    <property type="nucleotide sequence ID" value="NZ_BBRC01000002.1"/>
</dbReference>
<comment type="similarity">
    <text evidence="6">Belongs to the TPP enzyme family. MenD subfamily.</text>
</comment>
<comment type="pathway">
    <text evidence="6">Quinol/quinone metabolism; 1,4-dihydroxy-2-naphthoate biosynthesis; 1,4-dihydroxy-2-naphthoate from chorismate: step 2/7.</text>
</comment>
<gene>
    <name evidence="6" type="primary">menD</name>
    <name evidence="9" type="ORF">BKA03_002496</name>
</gene>
<organism evidence="9 10">
    <name type="scientific">Demequina lutea</name>
    <dbReference type="NCBI Taxonomy" id="431489"/>
    <lineage>
        <taxon>Bacteria</taxon>
        <taxon>Bacillati</taxon>
        <taxon>Actinomycetota</taxon>
        <taxon>Actinomycetes</taxon>
        <taxon>Micrococcales</taxon>
        <taxon>Demequinaceae</taxon>
        <taxon>Demequina</taxon>
    </lineage>
</organism>
<dbReference type="Gene3D" id="3.40.50.970">
    <property type="match status" value="2"/>
</dbReference>
<dbReference type="GO" id="GO:0000287">
    <property type="term" value="F:magnesium ion binding"/>
    <property type="evidence" value="ECO:0007669"/>
    <property type="project" value="UniProtKB-UniRule"/>
</dbReference>
<dbReference type="Pfam" id="PF02776">
    <property type="entry name" value="TPP_enzyme_N"/>
    <property type="match status" value="1"/>
</dbReference>
<keyword evidence="2 6" id="KW-0479">Metal-binding</keyword>
<dbReference type="InterPro" id="IPR012001">
    <property type="entry name" value="Thiamin_PyroP_enz_TPP-bd_dom"/>
</dbReference>
<dbReference type="NCBIfam" id="TIGR00173">
    <property type="entry name" value="menD"/>
    <property type="match status" value="1"/>
</dbReference>
<evidence type="ECO:0000313" key="9">
    <source>
        <dbReference type="EMBL" id="NYI42377.1"/>
    </source>
</evidence>
<comment type="function">
    <text evidence="6">Catalyzes the thiamine diphosphate-dependent decarboxylation of 2-oxoglutarate and the subsequent addition of the resulting succinic semialdehyde-thiamine pyrophosphate anion to isochorismate to yield 2-succinyl-5-enolpyruvyl-6-hydroxy-3-cyclohexene-1-carboxylate (SEPHCHC).</text>
</comment>
<evidence type="ECO:0000313" key="10">
    <source>
        <dbReference type="Proteomes" id="UP000547973"/>
    </source>
</evidence>
<feature type="domain" description="Thiamine pyrophosphate enzyme N-terminal TPP-binding" evidence="8">
    <location>
        <begin position="9"/>
        <end position="135"/>
    </location>
</feature>
<dbReference type="EMBL" id="JACBZO010000001">
    <property type="protein sequence ID" value="NYI42377.1"/>
    <property type="molecule type" value="Genomic_DNA"/>
</dbReference>
<dbReference type="PANTHER" id="PTHR42916:SF1">
    <property type="entry name" value="PROTEIN PHYLLO, CHLOROPLASTIC"/>
    <property type="match status" value="1"/>
</dbReference>
<dbReference type="InterPro" id="IPR004433">
    <property type="entry name" value="MenaQ_synth_MenD"/>
</dbReference>
<dbReference type="UniPathway" id="UPA01057">
    <property type="reaction ID" value="UER00164"/>
</dbReference>
<evidence type="ECO:0000259" key="7">
    <source>
        <dbReference type="Pfam" id="PF02775"/>
    </source>
</evidence>
<dbReference type="SUPFAM" id="SSF52518">
    <property type="entry name" value="Thiamin diphosphate-binding fold (THDP-binding)"/>
    <property type="match status" value="2"/>
</dbReference>
<keyword evidence="6" id="KW-0474">Menaquinone biosynthesis</keyword>
<dbReference type="GO" id="GO:0030976">
    <property type="term" value="F:thiamine pyrophosphate binding"/>
    <property type="evidence" value="ECO:0007669"/>
    <property type="project" value="UniProtKB-UniRule"/>
</dbReference>
<dbReference type="AlphaFoldDB" id="A0A7Z0CL02"/>
<evidence type="ECO:0000256" key="4">
    <source>
        <dbReference type="ARBA" id="ARBA00023052"/>
    </source>
</evidence>
<keyword evidence="4 6" id="KW-0786">Thiamine pyrophosphate</keyword>
<dbReference type="GO" id="GO:0030145">
    <property type="term" value="F:manganese ion binding"/>
    <property type="evidence" value="ECO:0007669"/>
    <property type="project" value="UniProtKB-UniRule"/>
</dbReference>
<dbReference type="CDD" id="cd02009">
    <property type="entry name" value="TPP_SHCHC_synthase"/>
    <property type="match status" value="1"/>
</dbReference>
<comment type="catalytic activity">
    <reaction evidence="6">
        <text>isochorismate + 2-oxoglutarate + H(+) = 5-enolpyruvoyl-6-hydroxy-2-succinyl-cyclohex-3-ene-1-carboxylate + CO2</text>
        <dbReference type="Rhea" id="RHEA:25593"/>
        <dbReference type="ChEBI" id="CHEBI:15378"/>
        <dbReference type="ChEBI" id="CHEBI:16526"/>
        <dbReference type="ChEBI" id="CHEBI:16810"/>
        <dbReference type="ChEBI" id="CHEBI:29780"/>
        <dbReference type="ChEBI" id="CHEBI:58818"/>
        <dbReference type="EC" id="2.2.1.9"/>
    </reaction>
</comment>
<dbReference type="InterPro" id="IPR011766">
    <property type="entry name" value="TPP_enzyme_TPP-bd"/>
</dbReference>
<reference evidence="9 10" key="1">
    <citation type="submission" date="2020-07" db="EMBL/GenBank/DDBJ databases">
        <title>Sequencing the genomes of 1000 actinobacteria strains.</title>
        <authorList>
            <person name="Klenk H.-P."/>
        </authorList>
    </citation>
    <scope>NUCLEOTIDE SEQUENCE [LARGE SCALE GENOMIC DNA]</scope>
    <source>
        <strain evidence="9 10">DSM 19970</strain>
    </source>
</reference>
<keyword evidence="5 6" id="KW-0464">Manganese</keyword>
<dbReference type="PIRSF" id="PIRSF004983">
    <property type="entry name" value="MenD"/>
    <property type="match status" value="1"/>
</dbReference>
<dbReference type="GO" id="GO:0070204">
    <property type="term" value="F:2-succinyl-5-enolpyruvyl-6-hydroxy-3-cyclohexene-1-carboxylic-acid synthase activity"/>
    <property type="evidence" value="ECO:0007669"/>
    <property type="project" value="UniProtKB-UniRule"/>
</dbReference>
<dbReference type="PANTHER" id="PTHR42916">
    <property type="entry name" value="2-SUCCINYL-5-ENOLPYRUVYL-6-HYDROXY-3-CYCLOHEXENE-1-CARBOXYLATE SYNTHASE"/>
    <property type="match status" value="1"/>
</dbReference>